<dbReference type="AlphaFoldDB" id="A0AAW1RKJ0"/>
<evidence type="ECO:0000256" key="5">
    <source>
        <dbReference type="SAM" id="MobiDB-lite"/>
    </source>
</evidence>
<feature type="region of interest" description="Disordered" evidence="5">
    <location>
        <begin position="206"/>
        <end position="230"/>
    </location>
</feature>
<evidence type="ECO:0000313" key="6">
    <source>
        <dbReference type="EMBL" id="KAK9834160.1"/>
    </source>
</evidence>
<name>A0AAW1RKJ0_9CHLO</name>
<dbReference type="InterPro" id="IPR001063">
    <property type="entry name" value="Ribosomal_uL22"/>
</dbReference>
<dbReference type="Gene3D" id="3.90.470.10">
    <property type="entry name" value="Ribosomal protein L22/L17"/>
    <property type="match status" value="1"/>
</dbReference>
<protein>
    <recommendedName>
        <fullName evidence="8">50S ribosomal protein L22, chloroplastic</fullName>
    </recommendedName>
</protein>
<dbReference type="EMBL" id="JALJOU010000033">
    <property type="protein sequence ID" value="KAK9834160.1"/>
    <property type="molecule type" value="Genomic_DNA"/>
</dbReference>
<dbReference type="Pfam" id="PF00237">
    <property type="entry name" value="Ribosomal_L22"/>
    <property type="match status" value="1"/>
</dbReference>
<organism evidence="6 7">
    <name type="scientific">Elliptochloris bilobata</name>
    <dbReference type="NCBI Taxonomy" id="381761"/>
    <lineage>
        <taxon>Eukaryota</taxon>
        <taxon>Viridiplantae</taxon>
        <taxon>Chlorophyta</taxon>
        <taxon>core chlorophytes</taxon>
        <taxon>Trebouxiophyceae</taxon>
        <taxon>Trebouxiophyceae incertae sedis</taxon>
        <taxon>Elliptochloris clade</taxon>
        <taxon>Elliptochloris</taxon>
    </lineage>
</organism>
<dbReference type="SUPFAM" id="SSF54843">
    <property type="entry name" value="Ribosomal protein L22"/>
    <property type="match status" value="1"/>
</dbReference>
<comment type="caution">
    <text evidence="6">The sequence shown here is derived from an EMBL/GenBank/DDBJ whole genome shotgun (WGS) entry which is preliminary data.</text>
</comment>
<comment type="similarity">
    <text evidence="1 4">Belongs to the universal ribosomal protein uL22 family.</text>
</comment>
<keyword evidence="7" id="KW-1185">Reference proteome</keyword>
<dbReference type="InterPro" id="IPR036394">
    <property type="entry name" value="Ribosomal_uL22_sf"/>
</dbReference>
<evidence type="ECO:0008006" key="8">
    <source>
        <dbReference type="Google" id="ProtNLM"/>
    </source>
</evidence>
<evidence type="ECO:0000256" key="1">
    <source>
        <dbReference type="ARBA" id="ARBA00009451"/>
    </source>
</evidence>
<dbReference type="PANTHER" id="PTHR13501:SF8">
    <property type="entry name" value="LARGE RIBOSOMAL SUBUNIT PROTEIN UL22M"/>
    <property type="match status" value="1"/>
</dbReference>
<dbReference type="InterPro" id="IPR047867">
    <property type="entry name" value="Ribosomal_uL22_bac/org-type"/>
</dbReference>
<keyword evidence="3 4" id="KW-0687">Ribonucleoprotein</keyword>
<evidence type="ECO:0000256" key="2">
    <source>
        <dbReference type="ARBA" id="ARBA00022980"/>
    </source>
</evidence>
<keyword evidence="2 4" id="KW-0689">Ribosomal protein</keyword>
<feature type="region of interest" description="Disordered" evidence="5">
    <location>
        <begin position="1"/>
        <end position="78"/>
    </location>
</feature>
<dbReference type="Proteomes" id="UP001445335">
    <property type="component" value="Unassembled WGS sequence"/>
</dbReference>
<evidence type="ECO:0000256" key="4">
    <source>
        <dbReference type="RuleBase" id="RU004005"/>
    </source>
</evidence>
<feature type="compositionally biased region" description="Low complexity" evidence="5">
    <location>
        <begin position="25"/>
        <end position="51"/>
    </location>
</feature>
<dbReference type="GO" id="GO:0003735">
    <property type="term" value="F:structural constituent of ribosome"/>
    <property type="evidence" value="ECO:0007669"/>
    <property type="project" value="InterPro"/>
</dbReference>
<gene>
    <name evidence="6" type="ORF">WJX81_003626</name>
</gene>
<dbReference type="InterPro" id="IPR018260">
    <property type="entry name" value="Ribosomal_uL22_CS"/>
</dbReference>
<dbReference type="PROSITE" id="PS00464">
    <property type="entry name" value="RIBOSOMAL_L22"/>
    <property type="match status" value="1"/>
</dbReference>
<dbReference type="PANTHER" id="PTHR13501">
    <property type="entry name" value="CHLOROPLAST 50S RIBOSOMAL PROTEIN L22-RELATED"/>
    <property type="match status" value="1"/>
</dbReference>
<dbReference type="CDD" id="cd00336">
    <property type="entry name" value="Ribosomal_L22"/>
    <property type="match status" value="1"/>
</dbReference>
<reference evidence="6 7" key="1">
    <citation type="journal article" date="2024" name="Nat. Commun.">
        <title>Phylogenomics reveals the evolutionary origins of lichenization in chlorophyte algae.</title>
        <authorList>
            <person name="Puginier C."/>
            <person name="Libourel C."/>
            <person name="Otte J."/>
            <person name="Skaloud P."/>
            <person name="Haon M."/>
            <person name="Grisel S."/>
            <person name="Petersen M."/>
            <person name="Berrin J.G."/>
            <person name="Delaux P.M."/>
            <person name="Dal Grande F."/>
            <person name="Keller J."/>
        </authorList>
    </citation>
    <scope>NUCLEOTIDE SEQUENCE [LARGE SCALE GENOMIC DNA]</scope>
    <source>
        <strain evidence="6 7">SAG 245.80</strain>
    </source>
</reference>
<evidence type="ECO:0000313" key="7">
    <source>
        <dbReference type="Proteomes" id="UP001445335"/>
    </source>
</evidence>
<accession>A0AAW1RKJ0</accession>
<dbReference type="GO" id="GO:0005762">
    <property type="term" value="C:mitochondrial large ribosomal subunit"/>
    <property type="evidence" value="ECO:0007669"/>
    <property type="project" value="TreeGrafter"/>
</dbReference>
<sequence>MQRRLSGQAWQAARAIWSTPRGPEEPAAAANPLTAPPGSTAAGASAADAAAINPLLQVPQAPKQAPKPGKPAKGKADEKEQVGLAVLRNIHMSPKKLALWAKMVRRLHVEDAMIQCTISVNKGAKILAGVIHSARANAVNNFGLNPSKLVIDRAEVGHGSHRKKVWFHGKGRTGIRKKYFSHLWIAVKEGTKQRVTRFVKPLLERPRKSMPPAEAQRFSKAQIASRRHTR</sequence>
<dbReference type="GO" id="GO:0006412">
    <property type="term" value="P:translation"/>
    <property type="evidence" value="ECO:0007669"/>
    <property type="project" value="InterPro"/>
</dbReference>
<evidence type="ECO:0000256" key="3">
    <source>
        <dbReference type="ARBA" id="ARBA00023274"/>
    </source>
</evidence>
<proteinExistence type="inferred from homology"/>